<dbReference type="RefSeq" id="WP_307409522.1">
    <property type="nucleotide sequence ID" value="NZ_JAUSUR010000005.1"/>
</dbReference>
<dbReference type="Proteomes" id="UP001230220">
    <property type="component" value="Unassembled WGS sequence"/>
</dbReference>
<name>A0ABU0E5J0_9FIRM</name>
<keyword evidence="2" id="KW-1185">Reference proteome</keyword>
<dbReference type="EMBL" id="JAUSUR010000005">
    <property type="protein sequence ID" value="MDQ0362163.1"/>
    <property type="molecule type" value="Genomic_DNA"/>
</dbReference>
<accession>A0ABU0E5J0</accession>
<dbReference type="Gene3D" id="3.30.70.2330">
    <property type="match status" value="1"/>
</dbReference>
<comment type="caution">
    <text evidence="1">The sequence shown here is derived from an EMBL/GenBank/DDBJ whole genome shotgun (WGS) entry which is preliminary data.</text>
</comment>
<gene>
    <name evidence="1" type="ORF">J2S15_002916</name>
</gene>
<reference evidence="1 2" key="1">
    <citation type="submission" date="2023-07" db="EMBL/GenBank/DDBJ databases">
        <title>Genomic Encyclopedia of Type Strains, Phase IV (KMG-IV): sequencing the most valuable type-strain genomes for metagenomic binning, comparative biology and taxonomic classification.</title>
        <authorList>
            <person name="Goeker M."/>
        </authorList>
    </citation>
    <scope>NUCLEOTIDE SEQUENCE [LARGE SCALE GENOMIC DNA]</scope>
    <source>
        <strain evidence="1 2">DSM 16784</strain>
    </source>
</reference>
<evidence type="ECO:0000313" key="1">
    <source>
        <dbReference type="EMBL" id="MDQ0362163.1"/>
    </source>
</evidence>
<evidence type="ECO:0000313" key="2">
    <source>
        <dbReference type="Proteomes" id="UP001230220"/>
    </source>
</evidence>
<protein>
    <recommendedName>
        <fullName evidence="3">HIRAN domain-containing protein</fullName>
    </recommendedName>
</protein>
<organism evidence="1 2">
    <name type="scientific">Breznakia pachnodae</name>
    <dbReference type="NCBI Taxonomy" id="265178"/>
    <lineage>
        <taxon>Bacteria</taxon>
        <taxon>Bacillati</taxon>
        <taxon>Bacillota</taxon>
        <taxon>Erysipelotrichia</taxon>
        <taxon>Erysipelotrichales</taxon>
        <taxon>Erysipelotrichaceae</taxon>
        <taxon>Breznakia</taxon>
    </lineage>
</organism>
<proteinExistence type="predicted"/>
<evidence type="ECO:0008006" key="3">
    <source>
        <dbReference type="Google" id="ProtNLM"/>
    </source>
</evidence>
<sequence length="98" mass="11040">MEQTYLTIVGVQMSLGISIFRVNGEFHLEKDIDNNYDDEAICVKNKDGIIVGYIANSINTVSKGTKSAGRVYDTIEDNQKVRVRFIVDKRVIVEVVND</sequence>